<dbReference type="Gramene" id="OBART01G39440.1">
    <property type="protein sequence ID" value="OBART01G39440.1"/>
    <property type="gene ID" value="OBART01G39440"/>
</dbReference>
<dbReference type="Proteomes" id="UP000026960">
    <property type="component" value="Chromosome 1"/>
</dbReference>
<dbReference type="PaxDb" id="65489-OBART01G39440.1"/>
<accession>A0A0D3EX19</accession>
<dbReference type="EnsemblPlants" id="OBART01G39440.1">
    <property type="protein sequence ID" value="OBART01G39440.1"/>
    <property type="gene ID" value="OBART01G39440"/>
</dbReference>
<name>A0A0D3EX19_9ORYZ</name>
<reference evidence="1" key="1">
    <citation type="journal article" date="2009" name="Rice">
        <title>De Novo Next Generation Sequencing of Plant Genomes.</title>
        <authorList>
            <person name="Rounsley S."/>
            <person name="Marri P.R."/>
            <person name="Yu Y."/>
            <person name="He R."/>
            <person name="Sisneros N."/>
            <person name="Goicoechea J.L."/>
            <person name="Lee S.J."/>
            <person name="Angelova A."/>
            <person name="Kudrna D."/>
            <person name="Luo M."/>
            <person name="Affourtit J."/>
            <person name="Desany B."/>
            <person name="Knight J."/>
            <person name="Niazi F."/>
            <person name="Egholm M."/>
            <person name="Wing R.A."/>
        </authorList>
    </citation>
    <scope>NUCLEOTIDE SEQUENCE [LARGE SCALE GENOMIC DNA]</scope>
    <source>
        <strain evidence="1">cv. IRGC 105608</strain>
    </source>
</reference>
<proteinExistence type="predicted"/>
<dbReference type="HOGENOM" id="CLU_1350810_0_0_1"/>
<organism evidence="1">
    <name type="scientific">Oryza barthii</name>
    <dbReference type="NCBI Taxonomy" id="65489"/>
    <lineage>
        <taxon>Eukaryota</taxon>
        <taxon>Viridiplantae</taxon>
        <taxon>Streptophyta</taxon>
        <taxon>Embryophyta</taxon>
        <taxon>Tracheophyta</taxon>
        <taxon>Spermatophyta</taxon>
        <taxon>Magnoliopsida</taxon>
        <taxon>Liliopsida</taxon>
        <taxon>Poales</taxon>
        <taxon>Poaceae</taxon>
        <taxon>BOP clade</taxon>
        <taxon>Oryzoideae</taxon>
        <taxon>Oryzeae</taxon>
        <taxon>Oryzinae</taxon>
        <taxon>Oryza</taxon>
    </lineage>
</organism>
<reference evidence="1" key="2">
    <citation type="submission" date="2015-03" db="UniProtKB">
        <authorList>
            <consortium name="EnsemblPlants"/>
        </authorList>
    </citation>
    <scope>IDENTIFICATION</scope>
</reference>
<dbReference type="AlphaFoldDB" id="A0A0D3EX19"/>
<evidence type="ECO:0000313" key="2">
    <source>
        <dbReference type="Proteomes" id="UP000026960"/>
    </source>
</evidence>
<keyword evidence="2" id="KW-1185">Reference proteome</keyword>
<evidence type="ECO:0000313" key="1">
    <source>
        <dbReference type="EnsemblPlants" id="OBART01G39440.1"/>
    </source>
</evidence>
<sequence length="183" mass="18561">MWGSHKSYSPLSLSLRECGTVASGGGDLGGRSGGGGGDRARRGRLAVGRKKTGHENGRVLATLGLVTALSTTVLHALSAGHDAPVSAVLPPRPRTRKGRLCLATATRVGIPSKMAASGGGFSCTCDGGGVEGGRSGAGGEAPPPPMDAVGVLSQPTTRNHTRFSCWCRGIGKGRQDEDWLDCG</sequence>
<protein>
    <submittedName>
        <fullName evidence="1">Uncharacterized protein</fullName>
    </submittedName>
</protein>